<dbReference type="AlphaFoldDB" id="A0A8S1VQE6"/>
<gene>
    <name evidence="2" type="ORF">POCTA_138.1.T0720027</name>
</gene>
<feature type="region of interest" description="Disordered" evidence="1">
    <location>
        <begin position="164"/>
        <end position="190"/>
    </location>
</feature>
<dbReference type="Proteomes" id="UP000683925">
    <property type="component" value="Unassembled WGS sequence"/>
</dbReference>
<name>A0A8S1VQE6_PAROT</name>
<evidence type="ECO:0000313" key="2">
    <source>
        <dbReference type="EMBL" id="CAD8178931.1"/>
    </source>
</evidence>
<protein>
    <submittedName>
        <fullName evidence="2">Uncharacterized protein</fullName>
    </submittedName>
</protein>
<comment type="caution">
    <text evidence="2">The sequence shown here is derived from an EMBL/GenBank/DDBJ whole genome shotgun (WGS) entry which is preliminary data.</text>
</comment>
<feature type="compositionally biased region" description="Basic residues" evidence="1">
    <location>
        <begin position="165"/>
        <end position="178"/>
    </location>
</feature>
<evidence type="ECO:0000256" key="1">
    <source>
        <dbReference type="SAM" id="MobiDB-lite"/>
    </source>
</evidence>
<accession>A0A8S1VQE6</accession>
<dbReference type="OMA" id="YLIQFET"/>
<sequence>MQNYINSSLLAQRQLIKYIEMKKSPFSQLCVKFAEVRVLNEFERFMEVSKTLSHLFDCRPSDLQYEIAQIEHSESKNVGSQYQNSKREDLVSEPDNYIILDRLDSIWMFMQYLKLKDELIHFSFKFKESEFGLFMGQLDILKSIFKKDIEVKIIQRQGESDTKLHQMRRSYKERKKTQRGQINEKKDMQKYQDQLDTKENSLRLDHTSSQDSTLINLIENSNINSMISQKNKVYQQFGSTFIGDQEFKQLFKKSYLCQSEYEIENRDDVIIFDSTMGNKIELGQCILDVSLRQAIVNEEYKKYYLEMARGKNAIKIYYIDLIGKSYTEFSKNLVFYTNIDVALKEFKGSQDSYLIQFETCSEFQFTQMSNQQVKLQQSNRVIPLIIITNQI</sequence>
<evidence type="ECO:0000313" key="3">
    <source>
        <dbReference type="Proteomes" id="UP000683925"/>
    </source>
</evidence>
<proteinExistence type="predicted"/>
<organism evidence="2 3">
    <name type="scientific">Paramecium octaurelia</name>
    <dbReference type="NCBI Taxonomy" id="43137"/>
    <lineage>
        <taxon>Eukaryota</taxon>
        <taxon>Sar</taxon>
        <taxon>Alveolata</taxon>
        <taxon>Ciliophora</taxon>
        <taxon>Intramacronucleata</taxon>
        <taxon>Oligohymenophorea</taxon>
        <taxon>Peniculida</taxon>
        <taxon>Parameciidae</taxon>
        <taxon>Paramecium</taxon>
    </lineage>
</organism>
<dbReference type="OrthoDB" id="298667at2759"/>
<dbReference type="EMBL" id="CAJJDP010000071">
    <property type="protein sequence ID" value="CAD8178931.1"/>
    <property type="molecule type" value="Genomic_DNA"/>
</dbReference>
<reference evidence="2" key="1">
    <citation type="submission" date="2021-01" db="EMBL/GenBank/DDBJ databases">
        <authorList>
            <consortium name="Genoscope - CEA"/>
            <person name="William W."/>
        </authorList>
    </citation>
    <scope>NUCLEOTIDE SEQUENCE</scope>
</reference>
<keyword evidence="3" id="KW-1185">Reference proteome</keyword>